<dbReference type="AlphaFoldDB" id="W8CC28"/>
<reference evidence="1" key="2">
    <citation type="journal article" date="2014" name="BMC Genomics">
        <title>A genomic perspective to assessing quality of mass-reared SIT flies used in Mediterranean fruit fly (Ceratitis capitata) eradication in California.</title>
        <authorList>
            <person name="Calla B."/>
            <person name="Hall B."/>
            <person name="Hou S."/>
            <person name="Geib S.M."/>
        </authorList>
    </citation>
    <scope>NUCLEOTIDE SEQUENCE</scope>
</reference>
<protein>
    <submittedName>
        <fullName evidence="1">Uncharacterized protein</fullName>
    </submittedName>
</protein>
<dbReference type="EMBL" id="GAMC01000014">
    <property type="protein sequence ID" value="JAC06542.1"/>
    <property type="molecule type" value="mRNA"/>
</dbReference>
<reference evidence="1" key="1">
    <citation type="submission" date="2013-07" db="EMBL/GenBank/DDBJ databases">
        <authorList>
            <person name="Geib S."/>
        </authorList>
    </citation>
    <scope>NUCLEOTIDE SEQUENCE</scope>
</reference>
<name>W8CC28_CERCA</name>
<evidence type="ECO:0000313" key="1">
    <source>
        <dbReference type="EMBL" id="JAC06542.1"/>
    </source>
</evidence>
<proteinExistence type="evidence at transcript level"/>
<organism evidence="1">
    <name type="scientific">Ceratitis capitata</name>
    <name type="common">Mediterranean fruit fly</name>
    <name type="synonym">Tephritis capitata</name>
    <dbReference type="NCBI Taxonomy" id="7213"/>
    <lineage>
        <taxon>Eukaryota</taxon>
        <taxon>Metazoa</taxon>
        <taxon>Ecdysozoa</taxon>
        <taxon>Arthropoda</taxon>
        <taxon>Hexapoda</taxon>
        <taxon>Insecta</taxon>
        <taxon>Pterygota</taxon>
        <taxon>Neoptera</taxon>
        <taxon>Endopterygota</taxon>
        <taxon>Diptera</taxon>
        <taxon>Brachycera</taxon>
        <taxon>Muscomorpha</taxon>
        <taxon>Tephritoidea</taxon>
        <taxon>Tephritidae</taxon>
        <taxon>Ceratitis</taxon>
        <taxon>Ceratitis</taxon>
    </lineage>
</organism>
<sequence length="116" mass="13209">MALPLQRMLALSPMAVVQLRIADRFTAVRAVINPVSPTSTISAATVARQRLYTQVRVTSRVCELTLRDNNEGQEELSVCAQASHKLKLRSRRSASKRLKRIKTCDWPTLHFTKRHR</sequence>
<accession>W8CC28</accession>